<comment type="caution">
    <text evidence="1">The sequence shown here is derived from an EMBL/GenBank/DDBJ whole genome shotgun (WGS) entry which is preliminary data.</text>
</comment>
<evidence type="ECO:0000313" key="1">
    <source>
        <dbReference type="EMBL" id="KAK0049135.1"/>
    </source>
</evidence>
<gene>
    <name evidence="1" type="ORF">Bpfe_021414</name>
</gene>
<protein>
    <submittedName>
        <fullName evidence="1">Uncharacterized protein</fullName>
    </submittedName>
</protein>
<reference evidence="1" key="1">
    <citation type="journal article" date="2023" name="PLoS Negl. Trop. Dis.">
        <title>A genome sequence for Biomphalaria pfeifferi, the major vector snail for the human-infecting parasite Schistosoma mansoni.</title>
        <authorList>
            <person name="Bu L."/>
            <person name="Lu L."/>
            <person name="Laidemitt M.R."/>
            <person name="Zhang S.M."/>
            <person name="Mutuku M."/>
            <person name="Mkoji G."/>
            <person name="Steinauer M."/>
            <person name="Loker E.S."/>
        </authorList>
    </citation>
    <scope>NUCLEOTIDE SEQUENCE</scope>
    <source>
        <strain evidence="1">KasaAsao</strain>
    </source>
</reference>
<keyword evidence="2" id="KW-1185">Reference proteome</keyword>
<name>A0AAD8B6U2_BIOPF</name>
<reference evidence="1" key="2">
    <citation type="submission" date="2023-04" db="EMBL/GenBank/DDBJ databases">
        <authorList>
            <person name="Bu L."/>
            <person name="Lu L."/>
            <person name="Laidemitt M.R."/>
            <person name="Zhang S.M."/>
            <person name="Mutuku M."/>
            <person name="Mkoji G."/>
            <person name="Steinauer M."/>
            <person name="Loker E.S."/>
        </authorList>
    </citation>
    <scope>NUCLEOTIDE SEQUENCE</scope>
    <source>
        <strain evidence="1">KasaAsao</strain>
        <tissue evidence="1">Whole Snail</tissue>
    </source>
</reference>
<dbReference type="EMBL" id="JASAOG010000129">
    <property type="protein sequence ID" value="KAK0049135.1"/>
    <property type="molecule type" value="Genomic_DNA"/>
</dbReference>
<accession>A0AAD8B6U2</accession>
<proteinExistence type="predicted"/>
<evidence type="ECO:0000313" key="2">
    <source>
        <dbReference type="Proteomes" id="UP001233172"/>
    </source>
</evidence>
<dbReference type="AlphaFoldDB" id="A0AAD8B6U2"/>
<organism evidence="1 2">
    <name type="scientific">Biomphalaria pfeifferi</name>
    <name type="common">Bloodfluke planorb</name>
    <name type="synonym">Freshwater snail</name>
    <dbReference type="NCBI Taxonomy" id="112525"/>
    <lineage>
        <taxon>Eukaryota</taxon>
        <taxon>Metazoa</taxon>
        <taxon>Spiralia</taxon>
        <taxon>Lophotrochozoa</taxon>
        <taxon>Mollusca</taxon>
        <taxon>Gastropoda</taxon>
        <taxon>Heterobranchia</taxon>
        <taxon>Euthyneura</taxon>
        <taxon>Panpulmonata</taxon>
        <taxon>Hygrophila</taxon>
        <taxon>Lymnaeoidea</taxon>
        <taxon>Planorbidae</taxon>
        <taxon>Biomphalaria</taxon>
    </lineage>
</organism>
<sequence>MMITPCCSDIYHKIFGKLPKAGLVSTPANLPQAVLATISTSLMTALSRFGSYPCCSENYPILFYLLSQDTSMDYLDQARSKCLIASGSKGSLL</sequence>
<dbReference type="Proteomes" id="UP001233172">
    <property type="component" value="Unassembled WGS sequence"/>
</dbReference>